<dbReference type="Proteomes" id="UP001628124">
    <property type="component" value="Unassembled WGS sequence"/>
</dbReference>
<proteinExistence type="predicted"/>
<gene>
    <name evidence="1" type="ORF">KNCP2_08140</name>
</gene>
<organism evidence="1 2">
    <name type="scientific">Candidatus Rickettsia kedanie</name>
    <dbReference type="NCBI Taxonomy" id="3115352"/>
    <lineage>
        <taxon>Bacteria</taxon>
        <taxon>Pseudomonadati</taxon>
        <taxon>Pseudomonadota</taxon>
        <taxon>Alphaproteobacteria</taxon>
        <taxon>Rickettsiales</taxon>
        <taxon>Rickettsiaceae</taxon>
        <taxon>Rickettsieae</taxon>
        <taxon>Rickettsia</taxon>
        <taxon>spotted fever group</taxon>
    </lineage>
</organism>
<accession>A0ABP9TTE3</accession>
<comment type="caution">
    <text evidence="1">The sequence shown here is derived from an EMBL/GenBank/DDBJ whole genome shotgun (WGS) entry which is preliminary data.</text>
</comment>
<dbReference type="EMBL" id="BAABMM010000032">
    <property type="protein sequence ID" value="GAA5252526.1"/>
    <property type="molecule type" value="Genomic_DNA"/>
</dbReference>
<evidence type="ECO:0000313" key="2">
    <source>
        <dbReference type="Proteomes" id="UP001628124"/>
    </source>
</evidence>
<sequence length="91" mass="9485">MLNTGGMVFEHQDSVNVDFQGNAGVINLNDGIKIDGIVTSTGNVNGTLNWGGAGEVTGLITNIAMLKVGAGRYLLAVIILLPKFKVTVITI</sequence>
<evidence type="ECO:0000313" key="1">
    <source>
        <dbReference type="EMBL" id="GAA5252526.1"/>
    </source>
</evidence>
<protein>
    <submittedName>
        <fullName evidence="1">Uncharacterized protein</fullName>
    </submittedName>
</protein>
<reference evidence="1 2" key="1">
    <citation type="journal article" date="2024" name="Microbiol. Immunol.">
        <title>Discovery of a novel spotted fever group Rickettsia, 'Candidatus Rickettsia kedanie,' in unfed larval chigger mites, Leptotrombidium scutellare.</title>
        <authorList>
            <person name="Ogawa M."/>
            <person name="Matsutani M."/>
            <person name="Katayama T."/>
            <person name="Takada N."/>
            <person name="Noda S."/>
            <person name="Takahashi M."/>
            <person name="Kageyama D."/>
            <person name="Hanaoka N."/>
            <person name="Ebihara H."/>
        </authorList>
    </citation>
    <scope>NUCLEOTIDE SEQUENCE [LARGE SCALE GENOMIC DNA]</scope>
    <source>
        <strain evidence="1 2">KNCP2-13</strain>
    </source>
</reference>
<keyword evidence="2" id="KW-1185">Reference proteome</keyword>
<name>A0ABP9TTE3_9RICK</name>